<dbReference type="AlphaFoldDB" id="A0A9X3XNU5"/>
<proteinExistence type="predicted"/>
<dbReference type="RefSeq" id="WP_008677189.1">
    <property type="nucleotide sequence ID" value="NZ_CABKOG010000003.1"/>
</dbReference>
<dbReference type="Proteomes" id="UP001141183">
    <property type="component" value="Unassembled WGS sequence"/>
</dbReference>
<evidence type="ECO:0000313" key="2">
    <source>
        <dbReference type="Proteomes" id="UP001141183"/>
    </source>
</evidence>
<dbReference type="GO" id="GO:0005524">
    <property type="term" value="F:ATP binding"/>
    <property type="evidence" value="ECO:0007669"/>
    <property type="project" value="InterPro"/>
</dbReference>
<sequence length="177" mass="20131">MNLGLIHIYCGNGKGKTTAAMGLGVRAAGRGYKVLLTQFLKDNESGELKSIEKLNDNFHVLFGEPMKKFFKYLSDEDKLDVIKEHRERFEEVTKKAVEEEYDLLIMDEIMASLTYGILELDKVVDFLKSKPKNLEVVLTGRNPDKVLIELADYVSEVNLIKHPFVDKKVPARIGIEK</sequence>
<dbReference type="GO" id="GO:0009236">
    <property type="term" value="P:cobalamin biosynthetic process"/>
    <property type="evidence" value="ECO:0007669"/>
    <property type="project" value="InterPro"/>
</dbReference>
<evidence type="ECO:0000313" key="1">
    <source>
        <dbReference type="EMBL" id="MDC4241439.1"/>
    </source>
</evidence>
<dbReference type="Pfam" id="PF02572">
    <property type="entry name" value="CobA_CobO_BtuR"/>
    <property type="match status" value="1"/>
</dbReference>
<protein>
    <submittedName>
        <fullName evidence="1">Cob(I)yrinic acid a,c-diamide adenosyltransferase</fullName>
    </submittedName>
</protein>
<accession>A0A9X3XNU5</accession>
<dbReference type="PANTHER" id="PTHR46638:SF1">
    <property type="entry name" value="CORRINOID ADENOSYLTRANSFERASE"/>
    <property type="match status" value="1"/>
</dbReference>
<organism evidence="1 2">
    <name type="scientific">Clostridium tertium</name>
    <dbReference type="NCBI Taxonomy" id="1559"/>
    <lineage>
        <taxon>Bacteria</taxon>
        <taxon>Bacillati</taxon>
        <taxon>Bacillota</taxon>
        <taxon>Clostridia</taxon>
        <taxon>Eubacteriales</taxon>
        <taxon>Clostridiaceae</taxon>
        <taxon>Clostridium</taxon>
    </lineage>
</organism>
<dbReference type="InterPro" id="IPR027417">
    <property type="entry name" value="P-loop_NTPase"/>
</dbReference>
<dbReference type="PANTHER" id="PTHR46638">
    <property type="entry name" value="CORRINOID ADENOSYLTRANSFERASE"/>
    <property type="match status" value="1"/>
</dbReference>
<dbReference type="SUPFAM" id="SSF52540">
    <property type="entry name" value="P-loop containing nucleoside triphosphate hydrolases"/>
    <property type="match status" value="1"/>
</dbReference>
<dbReference type="EMBL" id="JAMRYU010000015">
    <property type="protein sequence ID" value="MDC4241439.1"/>
    <property type="molecule type" value="Genomic_DNA"/>
</dbReference>
<name>A0A9X3XNU5_9CLOT</name>
<gene>
    <name evidence="1" type="ORF">NE398_14875</name>
</gene>
<dbReference type="PIRSF" id="PIRSF015617">
    <property type="entry name" value="Adensltrnsf_CobA"/>
    <property type="match status" value="1"/>
</dbReference>
<comment type="caution">
    <text evidence="1">The sequence shown here is derived from an EMBL/GenBank/DDBJ whole genome shotgun (WGS) entry which is preliminary data.</text>
</comment>
<reference evidence="1" key="1">
    <citation type="submission" date="2022-05" db="EMBL/GenBank/DDBJ databases">
        <title>Draft genome sequence of Clostridium tertium strain CP3 isolated from Peru.</title>
        <authorList>
            <person name="Hurtado R."/>
            <person name="Lima L."/>
            <person name="Sousa T."/>
            <person name="Jaiswal A.K."/>
            <person name="Tiwari S."/>
            <person name="Maturrano L."/>
            <person name="Brenig B."/>
            <person name="Azevedo V."/>
        </authorList>
    </citation>
    <scope>NUCLEOTIDE SEQUENCE</scope>
    <source>
        <strain evidence="1">CP3</strain>
    </source>
</reference>
<dbReference type="InterPro" id="IPR003724">
    <property type="entry name" value="CblAdoTrfase_CobA"/>
</dbReference>
<keyword evidence="2" id="KW-1185">Reference proteome</keyword>
<dbReference type="Gene3D" id="3.40.50.300">
    <property type="entry name" value="P-loop containing nucleotide triphosphate hydrolases"/>
    <property type="match status" value="1"/>
</dbReference>
<dbReference type="GO" id="GO:0008817">
    <property type="term" value="F:corrinoid adenosyltransferase activity"/>
    <property type="evidence" value="ECO:0007669"/>
    <property type="project" value="InterPro"/>
</dbReference>